<dbReference type="Proteomes" id="UP000698173">
    <property type="component" value="Unassembled WGS sequence"/>
</dbReference>
<gene>
    <name evidence="6" type="ORF">K8V56_20525</name>
</gene>
<keyword evidence="4" id="KW-0472">Membrane</keyword>
<dbReference type="Pfam" id="PF01926">
    <property type="entry name" value="MMR_HSR1"/>
    <property type="match status" value="1"/>
</dbReference>
<feature type="domain" description="G" evidence="5">
    <location>
        <begin position="6"/>
        <end position="131"/>
    </location>
</feature>
<organism evidence="6 7">
    <name type="scientific">Sporosarcina psychrophila</name>
    <name type="common">Bacillus psychrophilus</name>
    <dbReference type="NCBI Taxonomy" id="1476"/>
    <lineage>
        <taxon>Bacteria</taxon>
        <taxon>Bacillati</taxon>
        <taxon>Bacillota</taxon>
        <taxon>Bacilli</taxon>
        <taxon>Bacillales</taxon>
        <taxon>Caryophanaceae</taxon>
        <taxon>Sporosarcina</taxon>
    </lineage>
</organism>
<evidence type="ECO:0000256" key="3">
    <source>
        <dbReference type="ARBA" id="ARBA00022989"/>
    </source>
</evidence>
<dbReference type="InterPro" id="IPR006073">
    <property type="entry name" value="GTP-bd"/>
</dbReference>
<proteinExistence type="predicted"/>
<dbReference type="SUPFAM" id="SSF52540">
    <property type="entry name" value="P-loop containing nucleoside triphosphate hydrolases"/>
    <property type="match status" value="1"/>
</dbReference>
<evidence type="ECO:0000313" key="6">
    <source>
        <dbReference type="EMBL" id="HJF34154.1"/>
    </source>
</evidence>
<evidence type="ECO:0000256" key="1">
    <source>
        <dbReference type="ARBA" id="ARBA00004141"/>
    </source>
</evidence>
<dbReference type="InterPro" id="IPR027417">
    <property type="entry name" value="P-loop_NTPase"/>
</dbReference>
<dbReference type="InterPro" id="IPR021147">
    <property type="entry name" value="DUF697"/>
</dbReference>
<evidence type="ECO:0000313" key="7">
    <source>
        <dbReference type="Proteomes" id="UP000698173"/>
    </source>
</evidence>
<evidence type="ECO:0000256" key="2">
    <source>
        <dbReference type="ARBA" id="ARBA00022692"/>
    </source>
</evidence>
<evidence type="ECO:0000256" key="4">
    <source>
        <dbReference type="ARBA" id="ARBA00023136"/>
    </source>
</evidence>
<reference evidence="6" key="2">
    <citation type="submission" date="2021-09" db="EMBL/GenBank/DDBJ databases">
        <authorList>
            <person name="Gilroy R."/>
        </authorList>
    </citation>
    <scope>NUCLEOTIDE SEQUENCE</scope>
    <source>
        <strain evidence="6">CHK171-7178</strain>
    </source>
</reference>
<dbReference type="EMBL" id="DYWT01000308">
    <property type="protein sequence ID" value="HJF34154.1"/>
    <property type="molecule type" value="Genomic_DNA"/>
</dbReference>
<accession>A0A921KGD0</accession>
<keyword evidence="2" id="KW-0812">Transmembrane</keyword>
<dbReference type="GO" id="GO:0005525">
    <property type="term" value="F:GTP binding"/>
    <property type="evidence" value="ECO:0007669"/>
    <property type="project" value="InterPro"/>
</dbReference>
<protein>
    <submittedName>
        <fullName evidence="6">GTP-binding DUF697 domain-containing protein</fullName>
    </submittedName>
</protein>
<dbReference type="GO" id="GO:0016020">
    <property type="term" value="C:membrane"/>
    <property type="evidence" value="ECO:0007669"/>
    <property type="project" value="UniProtKB-SubCell"/>
</dbReference>
<dbReference type="Gene3D" id="3.40.50.300">
    <property type="entry name" value="P-loop containing nucleotide triphosphate hydrolases"/>
    <property type="match status" value="1"/>
</dbReference>
<reference evidence="6" key="1">
    <citation type="journal article" date="2021" name="PeerJ">
        <title>Extensive microbial diversity within the chicken gut microbiome revealed by metagenomics and culture.</title>
        <authorList>
            <person name="Gilroy R."/>
            <person name="Ravi A."/>
            <person name="Getino M."/>
            <person name="Pursley I."/>
            <person name="Horton D.L."/>
            <person name="Alikhan N.F."/>
            <person name="Baker D."/>
            <person name="Gharbi K."/>
            <person name="Hall N."/>
            <person name="Watson M."/>
            <person name="Adriaenssens E.M."/>
            <person name="Foster-Nyarko E."/>
            <person name="Jarju S."/>
            <person name="Secka A."/>
            <person name="Antonio M."/>
            <person name="Oren A."/>
            <person name="Chaudhuri R.R."/>
            <person name="La Ragione R."/>
            <person name="Hildebrand F."/>
            <person name="Pallen M.J."/>
        </authorList>
    </citation>
    <scope>NUCLEOTIDE SEQUENCE</scope>
    <source>
        <strain evidence="6">CHK171-7178</strain>
    </source>
</reference>
<dbReference type="AlphaFoldDB" id="A0A921KGD0"/>
<sequence length="388" mass="41622">MEKGNVLVIGNSGVGKSTLINSVLGDEKAKTGYGTTGTTDRLEIYESEEIPFRIIDTVGFEPSLIKGRNAINAVKKWSKDSVKEGNEDSKINAIWFCIEGTSSKLFPKAIKDLSKATAIWKTVPVIVVITKSYSVPERAQNIEMVEEAFANQKRYSKNLKHIVPVVASTFTLNDTAFAAPEGITELIDATNALMPEGIKAGAHDVYKFKLKRKKALAQSIVVASTTAAVTVGAIPVPFADALILTPIEVGQINALARLYEINKDEQSKQFFNSIVEVGTVSVAAKTAISALKAIPGINIGASVLNAIMAGAIVAAIGEGSIYVFEKLYTGEKSVEDIDWVKNVMESELSSQFVENVTVVVEQIVKSGNTKNIGKLISSLFSASTATKE</sequence>
<evidence type="ECO:0000259" key="5">
    <source>
        <dbReference type="Pfam" id="PF01926"/>
    </source>
</evidence>
<name>A0A921KGD0_SPOPS</name>
<dbReference type="Pfam" id="PF05128">
    <property type="entry name" value="DUF697"/>
    <property type="match status" value="1"/>
</dbReference>
<comment type="subcellular location">
    <subcellularLocation>
        <location evidence="1">Membrane</location>
        <topology evidence="1">Multi-pass membrane protein</topology>
    </subcellularLocation>
</comment>
<comment type="caution">
    <text evidence="6">The sequence shown here is derived from an EMBL/GenBank/DDBJ whole genome shotgun (WGS) entry which is preliminary data.</text>
</comment>
<dbReference type="CDD" id="cd00882">
    <property type="entry name" value="Ras_like_GTPase"/>
    <property type="match status" value="1"/>
</dbReference>
<keyword evidence="3" id="KW-1133">Transmembrane helix</keyword>